<protein>
    <submittedName>
        <fullName evidence="1">Isoprenyl transferase</fullName>
    </submittedName>
</protein>
<keyword evidence="2" id="KW-1185">Reference proteome</keyword>
<keyword evidence="1" id="KW-0808">Transferase</keyword>
<proteinExistence type="predicted"/>
<sequence length="236" mass="26962">MIDLNRMPAHVAVIMDGNGRWAQGKNLPRMAGHNAGMLALKEIVKASSSLGLKHLTVYAFSTENWKRSVEEVSGIFKLIIIYIEKELRELHENNVRVNILGDYEQLPKDAVKSLERSLETTRNNSGLQFNIALNYGGRDEILRSVKKLAAQIENGTLKAEEITEDKISENLYTAGIPDPDIILRTSGEIRLSNYLLWQCAYSEFVFTDVLWPDFNRNEFEKAIEIYQSRKRRFGGR</sequence>
<dbReference type="Proteomes" id="UP000594014">
    <property type="component" value="Chromosome"/>
</dbReference>
<evidence type="ECO:0000313" key="2">
    <source>
        <dbReference type="Proteomes" id="UP000594014"/>
    </source>
</evidence>
<dbReference type="EMBL" id="CP042469">
    <property type="protein sequence ID" value="QOX62555.1"/>
    <property type="molecule type" value="Genomic_DNA"/>
</dbReference>
<evidence type="ECO:0000313" key="1">
    <source>
        <dbReference type="EMBL" id="QOX62555.1"/>
    </source>
</evidence>
<name>A0ACD1A7Y0_9FIRM</name>
<accession>A0ACD1A7Y0</accession>
<organism evidence="1 2">
    <name type="scientific">Anoxybacterium hadale</name>
    <dbReference type="NCBI Taxonomy" id="3408580"/>
    <lineage>
        <taxon>Bacteria</taxon>
        <taxon>Bacillati</taxon>
        <taxon>Bacillota</taxon>
        <taxon>Clostridia</taxon>
        <taxon>Peptostreptococcales</taxon>
        <taxon>Anaerovoracaceae</taxon>
        <taxon>Anoxybacterium</taxon>
    </lineage>
</organism>
<reference evidence="1" key="1">
    <citation type="submission" date="2019-08" db="EMBL/GenBank/DDBJ databases">
        <title>Genome sequence of Clostridiales bacterium MT110.</title>
        <authorList>
            <person name="Cao J."/>
        </authorList>
    </citation>
    <scope>NUCLEOTIDE SEQUENCE</scope>
    <source>
        <strain evidence="1">MT110</strain>
    </source>
</reference>
<gene>
    <name evidence="1" type="ORF">FRZ06_03945</name>
</gene>